<dbReference type="AlphaFoldDB" id="A0AB34JZF9"/>
<dbReference type="GO" id="GO:0005794">
    <property type="term" value="C:Golgi apparatus"/>
    <property type="evidence" value="ECO:0007669"/>
    <property type="project" value="TreeGrafter"/>
</dbReference>
<evidence type="ECO:0000256" key="5">
    <source>
        <dbReference type="ARBA" id="ARBA00022989"/>
    </source>
</evidence>
<evidence type="ECO:0000256" key="9">
    <source>
        <dbReference type="ARBA" id="ARBA00023315"/>
    </source>
</evidence>
<evidence type="ECO:0000256" key="4">
    <source>
        <dbReference type="ARBA" id="ARBA00022692"/>
    </source>
</evidence>
<dbReference type="PANTHER" id="PTHR22883:SF301">
    <property type="entry name" value="PALMITOYLTRANSFERASE ZDHHC12"/>
    <property type="match status" value="1"/>
</dbReference>
<comment type="similarity">
    <text evidence="2 10">Belongs to the DHHC palmitoyltransferase family.</text>
</comment>
<feature type="transmembrane region" description="Helical" evidence="10">
    <location>
        <begin position="65"/>
        <end position="84"/>
    </location>
</feature>
<evidence type="ECO:0000256" key="7">
    <source>
        <dbReference type="ARBA" id="ARBA00023139"/>
    </source>
</evidence>
<evidence type="ECO:0000313" key="14">
    <source>
        <dbReference type="Proteomes" id="UP001515480"/>
    </source>
</evidence>
<evidence type="ECO:0000313" key="13">
    <source>
        <dbReference type="EMBL" id="KAL1527346.1"/>
    </source>
</evidence>
<dbReference type="InterPro" id="IPR001594">
    <property type="entry name" value="Palmitoyltrfase_DHHC"/>
</dbReference>
<feature type="transmembrane region" description="Helical" evidence="10">
    <location>
        <begin position="181"/>
        <end position="203"/>
    </location>
</feature>
<dbReference type="InterPro" id="IPR039859">
    <property type="entry name" value="PFA4/ZDH16/20/ERF2-like"/>
</dbReference>
<accession>A0AB34JZF9</accession>
<evidence type="ECO:0000256" key="6">
    <source>
        <dbReference type="ARBA" id="ARBA00023136"/>
    </source>
</evidence>
<comment type="catalytic activity">
    <reaction evidence="10">
        <text>L-cysteinyl-[protein] + hexadecanoyl-CoA = S-hexadecanoyl-L-cysteinyl-[protein] + CoA</text>
        <dbReference type="Rhea" id="RHEA:36683"/>
        <dbReference type="Rhea" id="RHEA-COMP:10131"/>
        <dbReference type="Rhea" id="RHEA-COMP:11032"/>
        <dbReference type="ChEBI" id="CHEBI:29950"/>
        <dbReference type="ChEBI" id="CHEBI:57287"/>
        <dbReference type="ChEBI" id="CHEBI:57379"/>
        <dbReference type="ChEBI" id="CHEBI:74151"/>
        <dbReference type="EC" id="2.3.1.225"/>
    </reaction>
</comment>
<keyword evidence="7" id="KW-0564">Palmitate</keyword>
<keyword evidence="6 10" id="KW-0472">Membrane</keyword>
<keyword evidence="5 10" id="KW-1133">Transmembrane helix</keyword>
<feature type="region of interest" description="Disordered" evidence="11">
    <location>
        <begin position="1"/>
        <end position="21"/>
    </location>
</feature>
<evidence type="ECO:0000256" key="1">
    <source>
        <dbReference type="ARBA" id="ARBA00004127"/>
    </source>
</evidence>
<organism evidence="13 14">
    <name type="scientific">Prymnesium parvum</name>
    <name type="common">Toxic golden alga</name>
    <dbReference type="NCBI Taxonomy" id="97485"/>
    <lineage>
        <taxon>Eukaryota</taxon>
        <taxon>Haptista</taxon>
        <taxon>Haptophyta</taxon>
        <taxon>Prymnesiophyceae</taxon>
        <taxon>Prymnesiales</taxon>
        <taxon>Prymnesiaceae</taxon>
        <taxon>Prymnesium</taxon>
    </lineage>
</organism>
<dbReference type="GO" id="GO:0005783">
    <property type="term" value="C:endoplasmic reticulum"/>
    <property type="evidence" value="ECO:0007669"/>
    <property type="project" value="TreeGrafter"/>
</dbReference>
<feature type="domain" description="Palmitoyltransferase DHHC" evidence="12">
    <location>
        <begin position="137"/>
        <end position="266"/>
    </location>
</feature>
<evidence type="ECO:0000256" key="2">
    <source>
        <dbReference type="ARBA" id="ARBA00008574"/>
    </source>
</evidence>
<keyword evidence="9 10" id="KW-0012">Acyltransferase</keyword>
<dbReference type="GO" id="GO:0019706">
    <property type="term" value="F:protein-cysteine S-palmitoyltransferase activity"/>
    <property type="evidence" value="ECO:0007669"/>
    <property type="project" value="UniProtKB-EC"/>
</dbReference>
<dbReference type="PANTHER" id="PTHR22883">
    <property type="entry name" value="ZINC FINGER DHHC DOMAIN CONTAINING PROTEIN"/>
    <property type="match status" value="1"/>
</dbReference>
<gene>
    <name evidence="13" type="ORF">AB1Y20_016016</name>
</gene>
<evidence type="ECO:0000259" key="12">
    <source>
        <dbReference type="Pfam" id="PF01529"/>
    </source>
</evidence>
<keyword evidence="8" id="KW-0449">Lipoprotein</keyword>
<dbReference type="PROSITE" id="PS50216">
    <property type="entry name" value="DHHC"/>
    <property type="match status" value="1"/>
</dbReference>
<evidence type="ECO:0000256" key="8">
    <source>
        <dbReference type="ARBA" id="ARBA00023288"/>
    </source>
</evidence>
<name>A0AB34JZF9_PRYPA</name>
<keyword evidence="14" id="KW-1185">Reference proteome</keyword>
<evidence type="ECO:0000256" key="3">
    <source>
        <dbReference type="ARBA" id="ARBA00022679"/>
    </source>
</evidence>
<reference evidence="13 14" key="1">
    <citation type="journal article" date="2024" name="Science">
        <title>Giant polyketide synthase enzymes in the biosynthesis of giant marine polyether toxins.</title>
        <authorList>
            <person name="Fallon T.R."/>
            <person name="Shende V.V."/>
            <person name="Wierzbicki I.H."/>
            <person name="Pendleton A.L."/>
            <person name="Watervoot N.F."/>
            <person name="Auber R.P."/>
            <person name="Gonzalez D.J."/>
            <person name="Wisecaver J.H."/>
            <person name="Moore B.S."/>
        </authorList>
    </citation>
    <scope>NUCLEOTIDE SEQUENCE [LARGE SCALE GENOMIC DNA]</scope>
    <source>
        <strain evidence="13 14">12B1</strain>
    </source>
</reference>
<comment type="subcellular location">
    <subcellularLocation>
        <location evidence="1">Endomembrane system</location>
        <topology evidence="1">Multi-pass membrane protein</topology>
    </subcellularLocation>
</comment>
<keyword evidence="3 10" id="KW-0808">Transferase</keyword>
<comment type="domain">
    <text evidence="10">The DHHC domain is required for palmitoyltransferase activity.</text>
</comment>
<dbReference type="Pfam" id="PF01529">
    <property type="entry name" value="DHHC"/>
    <property type="match status" value="1"/>
</dbReference>
<sequence>MKAKERPTAAPEEGAVQVHVDTPRAMPALSPAAAPSAAPPAPPKPIPLLGVAPSILVSERKPSGVAPRAMWLGLHVLGLFLLWVEGAWPAGWPFLVVIATTFVFYSGASFTDPGFVSEQASHGPGDTLGEMLLAQPVCVLCQAPQPKRAKHCYTCARCVHRLDHHCLWLGNCVGEGNHRLFVAYLAAQAVLLGWAAVASAMTLVTGDTAGFGDDGTVIQTPLPLWRCLAGLGCCALSSLLFLAVLTLVSFQVLLVVRGETTWENLRRAKINEADQLPPDARPYDRGVWRNLLIFCQCEPDPSSTLRRRPTHSLSAEEAARKIVMSKSARNV</sequence>
<proteinExistence type="inferred from homology"/>
<comment type="caution">
    <text evidence="13">The sequence shown here is derived from an EMBL/GenBank/DDBJ whole genome shotgun (WGS) entry which is preliminary data.</text>
</comment>
<dbReference type="EMBL" id="JBGBPQ010000003">
    <property type="protein sequence ID" value="KAL1527346.1"/>
    <property type="molecule type" value="Genomic_DNA"/>
</dbReference>
<dbReference type="Proteomes" id="UP001515480">
    <property type="component" value="Unassembled WGS sequence"/>
</dbReference>
<feature type="transmembrane region" description="Helical" evidence="10">
    <location>
        <begin position="223"/>
        <end position="256"/>
    </location>
</feature>
<feature type="transmembrane region" description="Helical" evidence="10">
    <location>
        <begin position="90"/>
        <end position="108"/>
    </location>
</feature>
<dbReference type="GO" id="GO:0006612">
    <property type="term" value="P:protein targeting to membrane"/>
    <property type="evidence" value="ECO:0007669"/>
    <property type="project" value="TreeGrafter"/>
</dbReference>
<protein>
    <recommendedName>
        <fullName evidence="10">Palmitoyltransferase</fullName>
        <ecNumber evidence="10">2.3.1.225</ecNumber>
    </recommendedName>
</protein>
<evidence type="ECO:0000256" key="11">
    <source>
        <dbReference type="SAM" id="MobiDB-lite"/>
    </source>
</evidence>
<evidence type="ECO:0000256" key="10">
    <source>
        <dbReference type="RuleBase" id="RU079119"/>
    </source>
</evidence>
<dbReference type="EC" id="2.3.1.225" evidence="10"/>
<keyword evidence="4 10" id="KW-0812">Transmembrane</keyword>